<dbReference type="Proteomes" id="UP001205740">
    <property type="component" value="Unassembled WGS sequence"/>
</dbReference>
<keyword evidence="1" id="KW-0808">Transferase</keyword>
<dbReference type="EMBL" id="JAMTCG010000004">
    <property type="protein sequence ID" value="MCP2161203.1"/>
    <property type="molecule type" value="Genomic_DNA"/>
</dbReference>
<evidence type="ECO:0000313" key="2">
    <source>
        <dbReference type="EMBL" id="MCP2161203.1"/>
    </source>
</evidence>
<comment type="similarity">
    <text evidence="1">Belongs to the fructosamine kinase family.</text>
</comment>
<dbReference type="Gene3D" id="1.10.510.10">
    <property type="entry name" value="Transferase(Phosphotransferase) domain 1"/>
    <property type="match status" value="1"/>
</dbReference>
<accession>A0ABT1H1W0</accession>
<keyword evidence="3" id="KW-1185">Reference proteome</keyword>
<dbReference type="RefSeq" id="WP_253654784.1">
    <property type="nucleotide sequence ID" value="NZ_BAAAOE010000002.1"/>
</dbReference>
<dbReference type="SUPFAM" id="SSF56112">
    <property type="entry name" value="Protein kinase-like (PK-like)"/>
    <property type="match status" value="1"/>
</dbReference>
<proteinExistence type="inferred from homology"/>
<reference evidence="2 3" key="1">
    <citation type="submission" date="2022-06" db="EMBL/GenBank/DDBJ databases">
        <title>Genomic Encyclopedia of Archaeal and Bacterial Type Strains, Phase II (KMG-II): from individual species to whole genera.</title>
        <authorList>
            <person name="Goeker M."/>
        </authorList>
    </citation>
    <scope>NUCLEOTIDE SEQUENCE [LARGE SCALE GENOMIC DNA]</scope>
    <source>
        <strain evidence="2 3">DSM 45037</strain>
    </source>
</reference>
<dbReference type="Gene3D" id="3.30.200.20">
    <property type="entry name" value="Phosphorylase Kinase, domain 1"/>
    <property type="match status" value="1"/>
</dbReference>
<dbReference type="Pfam" id="PF03881">
    <property type="entry name" value="Fructosamin_kin"/>
    <property type="match status" value="1"/>
</dbReference>
<keyword evidence="1" id="KW-0418">Kinase</keyword>
<dbReference type="InterPro" id="IPR016477">
    <property type="entry name" value="Fructo-/Ketosamine-3-kinase"/>
</dbReference>
<gene>
    <name evidence="2" type="ORF">LX12_002398</name>
</gene>
<dbReference type="InterPro" id="IPR011009">
    <property type="entry name" value="Kinase-like_dom_sf"/>
</dbReference>
<dbReference type="PIRSF" id="PIRSF006221">
    <property type="entry name" value="Ketosamine-3-kinase"/>
    <property type="match status" value="1"/>
</dbReference>
<dbReference type="PANTHER" id="PTHR12149">
    <property type="entry name" value="FRUCTOSAMINE 3 KINASE-RELATED PROTEIN"/>
    <property type="match status" value="1"/>
</dbReference>
<evidence type="ECO:0000256" key="1">
    <source>
        <dbReference type="PIRNR" id="PIRNR006221"/>
    </source>
</evidence>
<sequence>MTTDVHRKSRPGAPADFFAAEAAGLRWLAEAGAPVVEVLDVGADHIDLRRLGRGAPDGRSARAFGGALARMHAAGADAFGAPPPGFTGATFIGSREQPSVPTETWGRFYAEQRVLPFVPVAVETGNLGDDDAELVRDVCARIADGVLDDDEPPARLHGDLWNGNVMWTPDGVVMIDPAAHGGHRETDLAMLELFGCPRLDDVVAGYEDQEPLRSGWRDRIPLHQLHPLAVHAAGHGPGYGRALAAAAGAVRELLG</sequence>
<dbReference type="PANTHER" id="PTHR12149:SF8">
    <property type="entry name" value="PROTEIN-RIBULOSAMINE 3-KINASE"/>
    <property type="match status" value="1"/>
</dbReference>
<dbReference type="Gene3D" id="1.20.1270.240">
    <property type="match status" value="1"/>
</dbReference>
<comment type="caution">
    <text evidence="2">The sequence shown here is derived from an EMBL/GenBank/DDBJ whole genome shotgun (WGS) entry which is preliminary data.</text>
</comment>
<evidence type="ECO:0000313" key="3">
    <source>
        <dbReference type="Proteomes" id="UP001205740"/>
    </source>
</evidence>
<name>A0ABT1H1W0_9NOCA</name>
<organism evidence="2 3">
    <name type="scientific">Williamsia serinedens</name>
    <dbReference type="NCBI Taxonomy" id="391736"/>
    <lineage>
        <taxon>Bacteria</taxon>
        <taxon>Bacillati</taxon>
        <taxon>Actinomycetota</taxon>
        <taxon>Actinomycetes</taxon>
        <taxon>Mycobacteriales</taxon>
        <taxon>Nocardiaceae</taxon>
        <taxon>Williamsia</taxon>
    </lineage>
</organism>
<protein>
    <submittedName>
        <fullName evidence="2">Fructosamine-3-kinase</fullName>
    </submittedName>
</protein>